<sequence>MASFHGKWKVFFFISIVSFAIADASYYQSGIVSKEEGLYKEHIFDLFMCQATQKVGLTISTEWIISDVLGPNANTLAHLVGLALGVGISSPSILFNAERFTRSSLQVLGNIEAKQGGQCAITGGTGEFTFAQGLLTYNLATETCWKLHINVLCPMPAQQAPPPPQHTPPPPLPSLPPPPPPVPSSPPPPPPQTPPPPPPSPPPPPPQVTKFGPFCGKGGRSFDVSTAPQRLESMTIRVKDVIESIAFSYVDQDGANKNSGPWGGVSAPPNTIQLGPSETVNMVSGICGTYQGLTVVATLTFHTNIQIYGPFGTQQSNPTPFSVSTNANEGVVGFFGRSGKLVDALGVYVL</sequence>
<proteinExistence type="predicted"/>
<evidence type="ECO:0000313" key="1">
    <source>
        <dbReference type="EnsemblPlants" id="AVESA.00010b.r2.3AG0407380.1.CDS"/>
    </source>
</evidence>
<reference evidence="1" key="1">
    <citation type="submission" date="2021-05" db="EMBL/GenBank/DDBJ databases">
        <authorList>
            <person name="Scholz U."/>
            <person name="Mascher M."/>
            <person name="Fiebig A."/>
        </authorList>
    </citation>
    <scope>NUCLEOTIDE SEQUENCE [LARGE SCALE GENOMIC DNA]</scope>
</reference>
<name>A0ACD5VB81_AVESA</name>
<reference evidence="1" key="2">
    <citation type="submission" date="2025-09" db="UniProtKB">
        <authorList>
            <consortium name="EnsemblPlants"/>
        </authorList>
    </citation>
    <scope>IDENTIFICATION</scope>
</reference>
<keyword evidence="2" id="KW-1185">Reference proteome</keyword>
<evidence type="ECO:0000313" key="2">
    <source>
        <dbReference type="Proteomes" id="UP001732700"/>
    </source>
</evidence>
<protein>
    <submittedName>
        <fullName evidence="1">Uncharacterized protein</fullName>
    </submittedName>
</protein>
<dbReference type="EnsemblPlants" id="AVESA.00010b.r2.3AG0407380.1">
    <property type="protein sequence ID" value="AVESA.00010b.r2.3AG0407380.1.CDS"/>
    <property type="gene ID" value="AVESA.00010b.r2.3AG0407380"/>
</dbReference>
<dbReference type="Proteomes" id="UP001732700">
    <property type="component" value="Chromosome 3A"/>
</dbReference>
<organism evidence="1 2">
    <name type="scientific">Avena sativa</name>
    <name type="common">Oat</name>
    <dbReference type="NCBI Taxonomy" id="4498"/>
    <lineage>
        <taxon>Eukaryota</taxon>
        <taxon>Viridiplantae</taxon>
        <taxon>Streptophyta</taxon>
        <taxon>Embryophyta</taxon>
        <taxon>Tracheophyta</taxon>
        <taxon>Spermatophyta</taxon>
        <taxon>Magnoliopsida</taxon>
        <taxon>Liliopsida</taxon>
        <taxon>Poales</taxon>
        <taxon>Poaceae</taxon>
        <taxon>BOP clade</taxon>
        <taxon>Pooideae</taxon>
        <taxon>Poodae</taxon>
        <taxon>Poeae</taxon>
        <taxon>Poeae Chloroplast Group 1 (Aveneae type)</taxon>
        <taxon>Aveninae</taxon>
        <taxon>Avena</taxon>
    </lineage>
</organism>
<accession>A0ACD5VB81</accession>